<dbReference type="SUPFAM" id="SSF103190">
    <property type="entry name" value="Sensory domain-like"/>
    <property type="match status" value="1"/>
</dbReference>
<name>A0A5J6WP63_MORMI</name>
<evidence type="ECO:0000256" key="1">
    <source>
        <dbReference type="ARBA" id="ARBA00004370"/>
    </source>
</evidence>
<dbReference type="GO" id="GO:0007165">
    <property type="term" value="P:signal transduction"/>
    <property type="evidence" value="ECO:0007669"/>
    <property type="project" value="UniProtKB-KW"/>
</dbReference>
<dbReference type="Pfam" id="PF00015">
    <property type="entry name" value="MCPsignal"/>
    <property type="match status" value="1"/>
</dbReference>
<keyword evidence="5" id="KW-0472">Membrane</keyword>
<evidence type="ECO:0000313" key="8">
    <source>
        <dbReference type="Proteomes" id="UP000327424"/>
    </source>
</evidence>
<dbReference type="CDD" id="cd11386">
    <property type="entry name" value="MCP_signal"/>
    <property type="match status" value="1"/>
</dbReference>
<dbReference type="AlphaFoldDB" id="A0A5J6WP63"/>
<feature type="transmembrane region" description="Helical" evidence="5">
    <location>
        <begin position="7"/>
        <end position="30"/>
    </location>
</feature>
<evidence type="ECO:0000256" key="5">
    <source>
        <dbReference type="SAM" id="Phobius"/>
    </source>
</evidence>
<evidence type="ECO:0000256" key="2">
    <source>
        <dbReference type="ARBA" id="ARBA00023224"/>
    </source>
</evidence>
<dbReference type="PANTHER" id="PTHR32089:SF33">
    <property type="entry name" value="TOXIN COREGULATED PILUS BIOSYNTHESIS PROTEIN I"/>
    <property type="match status" value="1"/>
</dbReference>
<dbReference type="Gene3D" id="3.30.450.20">
    <property type="entry name" value="PAS domain"/>
    <property type="match status" value="2"/>
</dbReference>
<keyword evidence="5" id="KW-0812">Transmembrane</keyword>
<comment type="similarity">
    <text evidence="3">Belongs to the methyl-accepting chemotaxis (MCP) protein family.</text>
</comment>
<accession>A0A5J6WP63</accession>
<sequence length="628" mass="68908">MTLKYRILVFFASLVITICGAITFFGYSAFDSFSHTNYEDKMDSQSRLIAKALDEKLMRYFDALNAVSFEFGDNGEPISVERAVQKTRHFINNIDGIENIFIGLKDGRAIEGGGYVANFNAKALNREWYSRIFYDNEKIIVTEAYQNALTKQNIISLVVPLYHNNQTVAALSIDINLDNITGFITSLTNDNHIFVYRSDGYVMSSKDAQLLGKNMFQVRPQYKQVNQGISRFTYEVNGEMVSVVTNKLSVRNWIVASYEYGKDINAASNANLVGSLMFLFIAVIVAIVIFYFFIVKYIYAPIGGEPEDISNLMEKMARGDLTAVSTTGTETTGIYASMIVLLHELQDVVQRTHAISDNVSSASVELAAVMGEAATNSQHEIAQIEQVATAVNELSSTAAEVSLNASNAEDAASNAIDSVSRGNDALQESDAITKRIEVSVQESTLMVNQLRAYSIEIGSVVDVINTISQQTNLLALNAAIEAARAGEQGRGFAVVADEVRALAAKTQESTVNIQDIITKLQEQSEKADSYMNNNVELIQGSREIAQTVSHCFTDISHSVSLISDMNTLVSTASHEQSAVTQDIAANVMQASDMVTQNVAGIDQSNQASEELARLSEEQKTILNFFKLS</sequence>
<protein>
    <submittedName>
        <fullName evidence="7">Methyl-accepting chemotaxis protein</fullName>
    </submittedName>
</protein>
<feature type="transmembrane region" description="Helical" evidence="5">
    <location>
        <begin position="272"/>
        <end position="294"/>
    </location>
</feature>
<comment type="subcellular location">
    <subcellularLocation>
        <location evidence="1">Membrane</location>
    </subcellularLocation>
</comment>
<dbReference type="Pfam" id="PF22673">
    <property type="entry name" value="MCP-like_PDC_1"/>
    <property type="match status" value="1"/>
</dbReference>
<keyword evidence="2 4" id="KW-0807">Transducer</keyword>
<keyword evidence="8" id="KW-1185">Reference proteome</keyword>
<evidence type="ECO:0000256" key="4">
    <source>
        <dbReference type="PROSITE-ProRule" id="PRU00284"/>
    </source>
</evidence>
<keyword evidence="5" id="KW-1133">Transmembrane helix</keyword>
<dbReference type="SMART" id="SM00283">
    <property type="entry name" value="MA"/>
    <property type="match status" value="1"/>
</dbReference>
<dbReference type="SUPFAM" id="SSF58104">
    <property type="entry name" value="Methyl-accepting chemotaxis protein (MCP) signaling domain"/>
    <property type="match status" value="1"/>
</dbReference>
<evidence type="ECO:0000313" key="7">
    <source>
        <dbReference type="EMBL" id="QFI38705.1"/>
    </source>
</evidence>
<dbReference type="InterPro" id="IPR004089">
    <property type="entry name" value="MCPsignal_dom"/>
</dbReference>
<dbReference type="PANTHER" id="PTHR32089">
    <property type="entry name" value="METHYL-ACCEPTING CHEMOTAXIS PROTEIN MCPB"/>
    <property type="match status" value="1"/>
</dbReference>
<evidence type="ECO:0000259" key="6">
    <source>
        <dbReference type="PROSITE" id="PS50111"/>
    </source>
</evidence>
<dbReference type="GO" id="GO:0016020">
    <property type="term" value="C:membrane"/>
    <property type="evidence" value="ECO:0007669"/>
    <property type="project" value="UniProtKB-SubCell"/>
</dbReference>
<dbReference type="PROSITE" id="PS50111">
    <property type="entry name" value="CHEMOTAXIS_TRANSDUC_2"/>
    <property type="match status" value="1"/>
</dbReference>
<proteinExistence type="inferred from homology"/>
<dbReference type="InterPro" id="IPR029151">
    <property type="entry name" value="Sensor-like_sf"/>
</dbReference>
<dbReference type="KEGG" id="mmaa:FR932_13010"/>
<dbReference type="GO" id="GO:0006935">
    <property type="term" value="P:chemotaxis"/>
    <property type="evidence" value="ECO:0007669"/>
    <property type="project" value="UniProtKB-ARBA"/>
</dbReference>
<dbReference type="OrthoDB" id="9795078at2"/>
<dbReference type="FunFam" id="1.10.287.950:FF:000001">
    <property type="entry name" value="Methyl-accepting chemotaxis sensory transducer"/>
    <property type="match status" value="1"/>
</dbReference>
<evidence type="ECO:0000256" key="3">
    <source>
        <dbReference type="ARBA" id="ARBA00029447"/>
    </source>
</evidence>
<feature type="domain" description="Methyl-accepting transducer" evidence="6">
    <location>
        <begin position="355"/>
        <end position="591"/>
    </location>
</feature>
<dbReference type="Proteomes" id="UP000327424">
    <property type="component" value="Chromosome"/>
</dbReference>
<reference evidence="7 8" key="1">
    <citation type="submission" date="2019-09" db="EMBL/GenBank/DDBJ databases">
        <title>Hybrid Assembly of the complete Genome of the Deep-Sea Bacterium Moritella marina from long Nanopore and Illumina reads.</title>
        <authorList>
            <person name="Magin S."/>
            <person name="Georgoulis A."/>
            <person name="Papadimitriou K."/>
            <person name="Iliakis G."/>
            <person name="Vorgias C.E."/>
        </authorList>
    </citation>
    <scope>NUCLEOTIDE SEQUENCE [LARGE SCALE GENOMIC DNA]</scope>
    <source>
        <strain evidence="7 8">MP-1</strain>
    </source>
</reference>
<dbReference type="Gene3D" id="1.10.287.950">
    <property type="entry name" value="Methyl-accepting chemotaxis protein"/>
    <property type="match status" value="1"/>
</dbReference>
<gene>
    <name evidence="7" type="ORF">FR932_13010</name>
</gene>
<dbReference type="EMBL" id="CP044399">
    <property type="protein sequence ID" value="QFI38705.1"/>
    <property type="molecule type" value="Genomic_DNA"/>
</dbReference>
<organism evidence="7 8">
    <name type="scientific">Moritella marina ATCC 15381</name>
    <dbReference type="NCBI Taxonomy" id="1202962"/>
    <lineage>
        <taxon>Bacteria</taxon>
        <taxon>Pseudomonadati</taxon>
        <taxon>Pseudomonadota</taxon>
        <taxon>Gammaproteobacteria</taxon>
        <taxon>Alteromonadales</taxon>
        <taxon>Moritellaceae</taxon>
        <taxon>Moritella</taxon>
    </lineage>
</organism>